<feature type="compositionally biased region" description="Basic and acidic residues" evidence="3">
    <location>
        <begin position="322"/>
        <end position="348"/>
    </location>
</feature>
<dbReference type="PROSITE" id="PS50600">
    <property type="entry name" value="ULP_PROTEASE"/>
    <property type="match status" value="1"/>
</dbReference>
<evidence type="ECO:0000256" key="2">
    <source>
        <dbReference type="ARBA" id="ARBA00022801"/>
    </source>
</evidence>
<dbReference type="GO" id="GO:0006508">
    <property type="term" value="P:proteolysis"/>
    <property type="evidence" value="ECO:0007669"/>
    <property type="project" value="UniProtKB-KW"/>
</dbReference>
<feature type="compositionally biased region" description="Polar residues" evidence="3">
    <location>
        <begin position="39"/>
        <end position="51"/>
    </location>
</feature>
<evidence type="ECO:0000313" key="5">
    <source>
        <dbReference type="EMBL" id="KAG7355456.1"/>
    </source>
</evidence>
<dbReference type="Proteomes" id="UP000693970">
    <property type="component" value="Unassembled WGS sequence"/>
</dbReference>
<dbReference type="Pfam" id="PF02902">
    <property type="entry name" value="Peptidase_C48"/>
    <property type="match status" value="1"/>
</dbReference>
<evidence type="ECO:0000313" key="6">
    <source>
        <dbReference type="Proteomes" id="UP000693970"/>
    </source>
</evidence>
<feature type="region of interest" description="Disordered" evidence="3">
    <location>
        <begin position="1"/>
        <end position="192"/>
    </location>
</feature>
<organism evidence="5 6">
    <name type="scientific">Nitzschia inconspicua</name>
    <dbReference type="NCBI Taxonomy" id="303405"/>
    <lineage>
        <taxon>Eukaryota</taxon>
        <taxon>Sar</taxon>
        <taxon>Stramenopiles</taxon>
        <taxon>Ochrophyta</taxon>
        <taxon>Bacillariophyta</taxon>
        <taxon>Bacillariophyceae</taxon>
        <taxon>Bacillariophycidae</taxon>
        <taxon>Bacillariales</taxon>
        <taxon>Bacillariaceae</taxon>
        <taxon>Nitzschia</taxon>
    </lineage>
</organism>
<name>A0A9K3L5Z8_9STRA</name>
<comment type="caution">
    <text evidence="5">The sequence shown here is derived from an EMBL/GenBank/DDBJ whole genome shotgun (WGS) entry which is preliminary data.</text>
</comment>
<keyword evidence="6" id="KW-1185">Reference proteome</keyword>
<keyword evidence="1 5" id="KW-0645">Protease</keyword>
<dbReference type="GO" id="GO:0008234">
    <property type="term" value="F:cysteine-type peptidase activity"/>
    <property type="evidence" value="ECO:0007669"/>
    <property type="project" value="InterPro"/>
</dbReference>
<feature type="compositionally biased region" description="Basic residues" evidence="3">
    <location>
        <begin position="349"/>
        <end position="358"/>
    </location>
</feature>
<dbReference type="AlphaFoldDB" id="A0A9K3L5Z8"/>
<dbReference type="EMBL" id="JAGRRH010000015">
    <property type="protein sequence ID" value="KAG7355456.1"/>
    <property type="molecule type" value="Genomic_DNA"/>
</dbReference>
<dbReference type="PANTHER" id="PTHR47764:SF2">
    <property type="entry name" value="UBIQUITIN-LIKE PROTEASE FAMILY PROFILE DOMAIN-CONTAINING PROTEIN"/>
    <property type="match status" value="1"/>
</dbReference>
<evidence type="ECO:0000256" key="1">
    <source>
        <dbReference type="ARBA" id="ARBA00022670"/>
    </source>
</evidence>
<feature type="region of interest" description="Disordered" evidence="3">
    <location>
        <begin position="266"/>
        <end position="291"/>
    </location>
</feature>
<feature type="compositionally biased region" description="Polar residues" evidence="3">
    <location>
        <begin position="899"/>
        <end position="908"/>
    </location>
</feature>
<evidence type="ECO:0000259" key="4">
    <source>
        <dbReference type="PROSITE" id="PS50600"/>
    </source>
</evidence>
<proteinExistence type="predicted"/>
<dbReference type="InterPro" id="IPR003653">
    <property type="entry name" value="Peptidase_C48_C"/>
</dbReference>
<feature type="domain" description="Ubiquitin-like protease family profile" evidence="4">
    <location>
        <begin position="621"/>
        <end position="805"/>
    </location>
</feature>
<reference evidence="5" key="2">
    <citation type="submission" date="2021-04" db="EMBL/GenBank/DDBJ databases">
        <authorList>
            <person name="Podell S."/>
        </authorList>
    </citation>
    <scope>NUCLEOTIDE SEQUENCE</scope>
    <source>
        <strain evidence="5">Hildebrandi</strain>
    </source>
</reference>
<feature type="region of interest" description="Disordered" evidence="3">
    <location>
        <begin position="305"/>
        <end position="383"/>
    </location>
</feature>
<dbReference type="PANTHER" id="PTHR47764">
    <property type="entry name" value="UBIQUITIN-LIKE-SPECIFIC PROTEASE 2B-RELATED"/>
    <property type="match status" value="1"/>
</dbReference>
<dbReference type="OrthoDB" id="49219at2759"/>
<reference evidence="5" key="1">
    <citation type="journal article" date="2021" name="Sci. Rep.">
        <title>Diploid genomic architecture of Nitzschia inconspicua, an elite biomass production diatom.</title>
        <authorList>
            <person name="Oliver A."/>
            <person name="Podell S."/>
            <person name="Pinowska A."/>
            <person name="Traller J.C."/>
            <person name="Smith S.R."/>
            <person name="McClure R."/>
            <person name="Beliaev A."/>
            <person name="Bohutskyi P."/>
            <person name="Hill E.A."/>
            <person name="Rabines A."/>
            <person name="Zheng H."/>
            <person name="Allen L.Z."/>
            <person name="Kuo A."/>
            <person name="Grigoriev I.V."/>
            <person name="Allen A.E."/>
            <person name="Hazlebeck D."/>
            <person name="Allen E.E."/>
        </authorList>
    </citation>
    <scope>NUCLEOTIDE SEQUENCE</scope>
    <source>
        <strain evidence="5">Hildebrandi</strain>
    </source>
</reference>
<keyword evidence="2" id="KW-0378">Hydrolase</keyword>
<feature type="compositionally biased region" description="Acidic residues" evidence="3">
    <location>
        <begin position="109"/>
        <end position="122"/>
    </location>
</feature>
<feature type="region of interest" description="Disordered" evidence="3">
    <location>
        <begin position="868"/>
        <end position="908"/>
    </location>
</feature>
<gene>
    <name evidence="5" type="ORF">IV203_000142</name>
</gene>
<sequence length="908" mass="102333">MAPSTTRNSVGREVPEDLLAANDETDFSNNDTPKRNPSFPHSTSDLKQISSLDPERQRQPSRAESTNRLAAKEQPPPAKISRWMGHSFPAARTRSRSRNGLCIGATADDAIDLCESGEDTDMEKETKDRRCGKKRTSPQTAKGNAKSSGSQLPLVRSPAPKKSTAKRAKFCGNATAKIPAARGSETKKKKLRTTKSSLIGTVDLSMDDEKPTALERAQVDTLGNVPGMTVGRTKLLPANDSQGLELTVSKLTQCDTRPQEPTAMSRNVDTLMGDGNEMSSSVKKCRDKTKEPKDIMEVVQEMPSGTSMYGTSSRSKCSTVAEKMRSELEERRLQDDSDDWRTEDDTHRLTRASARRNKPSQGDKKKPPETIEILTSDDDGDDPNGTKFNVVRFLVDGQLESDNNCDLVFDAESKEIRLSYKSGRKVKSRVISLHNIMDCCYHLSSIAHHDDDDGGSNEELYALEREMYAILSLTVNSRVFRQQVKSPRKDIESEVKRMLIQFEEREEFEDLLRSMTDAGLSLKAVGQDAVDLPSLAKEAEKLRSSKSSVSRMRKKNSFSSGKANDEILLVYPFAEESSKIEAVVPDFNFFSTKRDSKVLSDSAQTDFSVNPIEFSKPLHCITVRVEDYARLEPKVWLNDTLIDFFMLWISRDTSNNHASDAIFFTSHFYSNLARKGIKGVESWTAKKNIDIFKKKLIFIPINKTNHWSLCVIINPGEITNFYAKKEPTSKMSCLICLDSLKMHCPRGTKQNIMSWLNSEWSRLRSVTEGKGPFNDQSLQLFTPKVPLQKNRSDCGIFVCRYSLGLYNLRHLGFTQRDIFARGNEAFLDTITRGDEFKFNVQDIQSMRQEFQTLIEHLSKLFSQWQKKQKRSTDAAKMKRNKEKEASRSLESIDDGKIHISSSAGLHER</sequence>
<accession>A0A9K3L5Z8</accession>
<feature type="compositionally biased region" description="Basic and acidic residues" evidence="3">
    <location>
        <begin position="870"/>
        <end position="887"/>
    </location>
</feature>
<protein>
    <submittedName>
        <fullName evidence="5">Ulp1 protease family protein</fullName>
    </submittedName>
</protein>
<evidence type="ECO:0000256" key="3">
    <source>
        <dbReference type="SAM" id="MobiDB-lite"/>
    </source>
</evidence>
<feature type="compositionally biased region" description="Polar residues" evidence="3">
    <location>
        <begin position="305"/>
        <end position="318"/>
    </location>
</feature>
<feature type="compositionally biased region" description="Polar residues" evidence="3">
    <location>
        <begin position="137"/>
        <end position="151"/>
    </location>
</feature>